<comment type="caution">
    <text evidence="7">The sequence shown here is derived from an EMBL/GenBank/DDBJ whole genome shotgun (WGS) entry which is preliminary data.</text>
</comment>
<keyword evidence="7" id="KW-0645">Protease</keyword>
<protein>
    <submittedName>
        <fullName evidence="7">Aminopeptidase P family protein</fullName>
    </submittedName>
</protein>
<keyword evidence="2" id="KW-0479">Metal-binding</keyword>
<evidence type="ECO:0000256" key="2">
    <source>
        <dbReference type="ARBA" id="ARBA00022723"/>
    </source>
</evidence>
<dbReference type="Gene3D" id="3.40.350.10">
    <property type="entry name" value="Creatinase/prolidase N-terminal domain"/>
    <property type="match status" value="2"/>
</dbReference>
<reference evidence="7" key="2">
    <citation type="journal article" date="2021" name="PeerJ">
        <title>Extensive microbial diversity within the chicken gut microbiome revealed by metagenomics and culture.</title>
        <authorList>
            <person name="Gilroy R."/>
            <person name="Ravi A."/>
            <person name="Getino M."/>
            <person name="Pursley I."/>
            <person name="Horton D.L."/>
            <person name="Alikhan N.F."/>
            <person name="Baker D."/>
            <person name="Gharbi K."/>
            <person name="Hall N."/>
            <person name="Watson M."/>
            <person name="Adriaenssens E.M."/>
            <person name="Foster-Nyarko E."/>
            <person name="Jarju S."/>
            <person name="Secka A."/>
            <person name="Antonio M."/>
            <person name="Oren A."/>
            <person name="Chaudhuri R.R."/>
            <person name="La Ragione R."/>
            <person name="Hildebrand F."/>
            <person name="Pallen M.J."/>
        </authorList>
    </citation>
    <scope>NUCLEOTIDE SEQUENCE</scope>
    <source>
        <strain evidence="7">20514</strain>
    </source>
</reference>
<dbReference type="Proteomes" id="UP000810252">
    <property type="component" value="Unassembled WGS sequence"/>
</dbReference>
<keyword evidence="3" id="KW-0378">Hydrolase</keyword>
<evidence type="ECO:0000259" key="6">
    <source>
        <dbReference type="Pfam" id="PF16188"/>
    </source>
</evidence>
<gene>
    <name evidence="7" type="ORF">IAC29_05050</name>
</gene>
<dbReference type="SUPFAM" id="SSF55920">
    <property type="entry name" value="Creatinase/aminopeptidase"/>
    <property type="match status" value="1"/>
</dbReference>
<dbReference type="AlphaFoldDB" id="A0A9D9HG41"/>
<dbReference type="SUPFAM" id="SSF53092">
    <property type="entry name" value="Creatinase/prolidase N-terminal domain"/>
    <property type="match status" value="1"/>
</dbReference>
<dbReference type="CDD" id="cd01085">
    <property type="entry name" value="APP"/>
    <property type="match status" value="1"/>
</dbReference>
<evidence type="ECO:0000259" key="5">
    <source>
        <dbReference type="Pfam" id="PF01321"/>
    </source>
</evidence>
<feature type="domain" description="Peptidase M24" evidence="4">
    <location>
        <begin position="320"/>
        <end position="534"/>
    </location>
</feature>
<dbReference type="Pfam" id="PF00557">
    <property type="entry name" value="Peptidase_M24"/>
    <property type="match status" value="1"/>
</dbReference>
<dbReference type="GO" id="GO:0005737">
    <property type="term" value="C:cytoplasm"/>
    <property type="evidence" value="ECO:0007669"/>
    <property type="project" value="UniProtKB-ARBA"/>
</dbReference>
<keyword evidence="7" id="KW-0031">Aminopeptidase</keyword>
<sequence length="604" mass="66911">MNGYSERIEALRTMMSENGWDAVVIIGSDPHASEYPAPRWQQMAWLSGFTGEAGDMAVTMDHAGLWTDSRFFIQAARQLRDSGVVLHKTRVPGAETIPGWLAGKARVIAVDGLCCTASFVEELSREVSSGQEDGVRVVCVPDLLSGIWEDRPPVPSTPVITLSEDTVGKSRYDKLLELRKFLLLHDCDSILISALDEIAWLLNIRGEDIEYNPYVISYLFVSQSETIWFVKKGEEDADPDTEDSFRELEADGVSVMPYSGTKEVLEEIFRAEDSRVYLDPSTVSSTLYGEVAEAAGAENIVTGTSPVPLWKAVKNSAEIEGMREACLEDGVAMEKFLFWLDTAVRSGRIVTEREASDKLTSLRAGIPGYRGDSFANISAYGPDAALPHYSTPETGSAVIEPRGLYLVDSGGQYLFGTTDITRTVPVGECTFLEKEDYTLVLKGMIGLAMAVFPEGTPGCRLDVLARIPLWRNVRNFGHGTGHGVGFYLGVHEGPQDIRQNLNPQPLLPGMITSDEPGMYREGMHGVRHENLLLCRRLCENESGSWLCFETLTLCHIDTSAVIRDLMTADEIEWLNRYNREVFEKLSPRLDADTAAWLNSRTRPL</sequence>
<evidence type="ECO:0000313" key="7">
    <source>
        <dbReference type="EMBL" id="MBO8448622.1"/>
    </source>
</evidence>
<reference evidence="7" key="1">
    <citation type="submission" date="2020-10" db="EMBL/GenBank/DDBJ databases">
        <authorList>
            <person name="Gilroy R."/>
        </authorList>
    </citation>
    <scope>NUCLEOTIDE SEQUENCE</scope>
    <source>
        <strain evidence="7">20514</strain>
    </source>
</reference>
<evidence type="ECO:0000256" key="1">
    <source>
        <dbReference type="ARBA" id="ARBA00008766"/>
    </source>
</evidence>
<dbReference type="InterPro" id="IPR029149">
    <property type="entry name" value="Creatin/AminoP/Spt16_N"/>
</dbReference>
<dbReference type="GO" id="GO:0046872">
    <property type="term" value="F:metal ion binding"/>
    <property type="evidence" value="ECO:0007669"/>
    <property type="project" value="UniProtKB-KW"/>
</dbReference>
<name>A0A9D9HG41_9BACT</name>
<evidence type="ECO:0000313" key="8">
    <source>
        <dbReference type="Proteomes" id="UP000810252"/>
    </source>
</evidence>
<proteinExistence type="inferred from homology"/>
<evidence type="ECO:0000256" key="3">
    <source>
        <dbReference type="ARBA" id="ARBA00022801"/>
    </source>
</evidence>
<dbReference type="InterPro" id="IPR033740">
    <property type="entry name" value="Pept_M24B"/>
</dbReference>
<dbReference type="EMBL" id="JADIMQ010000073">
    <property type="protein sequence ID" value="MBO8448622.1"/>
    <property type="molecule type" value="Genomic_DNA"/>
</dbReference>
<accession>A0A9D9HG41</accession>
<dbReference type="Pfam" id="PF16188">
    <property type="entry name" value="Peptidase_M24_C"/>
    <property type="match status" value="1"/>
</dbReference>
<organism evidence="7 8">
    <name type="scientific">Candidatus Cryptobacteroides merdigallinarum</name>
    <dbReference type="NCBI Taxonomy" id="2840770"/>
    <lineage>
        <taxon>Bacteria</taxon>
        <taxon>Pseudomonadati</taxon>
        <taxon>Bacteroidota</taxon>
        <taxon>Bacteroidia</taxon>
        <taxon>Bacteroidales</taxon>
        <taxon>Candidatus Cryptobacteroides</taxon>
    </lineage>
</organism>
<evidence type="ECO:0000259" key="4">
    <source>
        <dbReference type="Pfam" id="PF00557"/>
    </source>
</evidence>
<feature type="domain" description="Creatinase N-terminal" evidence="5">
    <location>
        <begin position="7"/>
        <end position="128"/>
    </location>
</feature>
<dbReference type="Gene3D" id="3.90.230.10">
    <property type="entry name" value="Creatinase/methionine aminopeptidase superfamily"/>
    <property type="match status" value="1"/>
</dbReference>
<feature type="domain" description="Peptidase M24 C-terminal" evidence="6">
    <location>
        <begin position="545"/>
        <end position="604"/>
    </location>
</feature>
<dbReference type="FunFam" id="3.90.230.10:FF:000009">
    <property type="entry name" value="xaa-Pro aminopeptidase 2"/>
    <property type="match status" value="1"/>
</dbReference>
<dbReference type="Pfam" id="PF01321">
    <property type="entry name" value="Creatinase_N"/>
    <property type="match status" value="1"/>
</dbReference>
<dbReference type="InterPro" id="IPR000587">
    <property type="entry name" value="Creatinase_N"/>
</dbReference>
<dbReference type="InterPro" id="IPR036005">
    <property type="entry name" value="Creatinase/aminopeptidase-like"/>
</dbReference>
<dbReference type="PANTHER" id="PTHR43763">
    <property type="entry name" value="XAA-PRO AMINOPEPTIDASE 1"/>
    <property type="match status" value="1"/>
</dbReference>
<dbReference type="InterPro" id="IPR032416">
    <property type="entry name" value="Peptidase_M24_C"/>
</dbReference>
<dbReference type="InterPro" id="IPR050422">
    <property type="entry name" value="X-Pro_aminopeptidase_P"/>
</dbReference>
<dbReference type="PANTHER" id="PTHR43763:SF6">
    <property type="entry name" value="XAA-PRO AMINOPEPTIDASE 1"/>
    <property type="match status" value="1"/>
</dbReference>
<dbReference type="InterPro" id="IPR000994">
    <property type="entry name" value="Pept_M24"/>
</dbReference>
<dbReference type="GO" id="GO:0070006">
    <property type="term" value="F:metalloaminopeptidase activity"/>
    <property type="evidence" value="ECO:0007669"/>
    <property type="project" value="InterPro"/>
</dbReference>
<dbReference type="Pfam" id="PF16189">
    <property type="entry name" value="Creatinase_N_2"/>
    <property type="match status" value="1"/>
</dbReference>
<comment type="similarity">
    <text evidence="1">Belongs to the peptidase M24B family.</text>
</comment>